<comment type="subcellular location">
    <subcellularLocation>
        <location evidence="1">Nucleus</location>
    </subcellularLocation>
</comment>
<feature type="compositionally biased region" description="Low complexity" evidence="6">
    <location>
        <begin position="295"/>
        <end position="336"/>
    </location>
</feature>
<dbReference type="PRINTS" id="PR00320">
    <property type="entry name" value="GPROTEINBRPT"/>
</dbReference>
<dbReference type="PANTHER" id="PTHR22846:SF2">
    <property type="entry name" value="F-BOX-LIKE_WD REPEAT-CONTAINING PROTEIN EBI"/>
    <property type="match status" value="1"/>
</dbReference>
<keyword evidence="4" id="KW-0539">Nucleus</keyword>
<dbReference type="AlphaFoldDB" id="A0A0F7SVP6"/>
<feature type="compositionally biased region" description="Gly residues" evidence="6">
    <location>
        <begin position="242"/>
        <end position="251"/>
    </location>
</feature>
<evidence type="ECO:0000256" key="6">
    <source>
        <dbReference type="SAM" id="MobiDB-lite"/>
    </source>
</evidence>
<dbReference type="InterPro" id="IPR019775">
    <property type="entry name" value="WD40_repeat_CS"/>
</dbReference>
<feature type="compositionally biased region" description="Low complexity" evidence="6">
    <location>
        <begin position="673"/>
        <end position="710"/>
    </location>
</feature>
<feature type="repeat" description="WD" evidence="5">
    <location>
        <begin position="427"/>
        <end position="468"/>
    </location>
</feature>
<dbReference type="SUPFAM" id="SSF50978">
    <property type="entry name" value="WD40 repeat-like"/>
    <property type="match status" value="1"/>
</dbReference>
<feature type="compositionally biased region" description="Basic residues" evidence="6">
    <location>
        <begin position="637"/>
        <end position="647"/>
    </location>
</feature>
<feature type="compositionally biased region" description="Pro residues" evidence="6">
    <location>
        <begin position="123"/>
        <end position="133"/>
    </location>
</feature>
<dbReference type="Gene3D" id="1.20.960.30">
    <property type="match status" value="1"/>
</dbReference>
<feature type="repeat" description="WD" evidence="5">
    <location>
        <begin position="775"/>
        <end position="791"/>
    </location>
</feature>
<dbReference type="PANTHER" id="PTHR22846">
    <property type="entry name" value="WD40 REPEAT PROTEIN"/>
    <property type="match status" value="1"/>
</dbReference>
<dbReference type="CDD" id="cd00200">
    <property type="entry name" value="WD40"/>
    <property type="match status" value="1"/>
</dbReference>
<feature type="compositionally biased region" description="Polar residues" evidence="6">
    <location>
        <begin position="627"/>
        <end position="636"/>
    </location>
</feature>
<evidence type="ECO:0000256" key="5">
    <source>
        <dbReference type="PROSITE-ProRule" id="PRU00221"/>
    </source>
</evidence>
<dbReference type="SMART" id="SM00667">
    <property type="entry name" value="LisH"/>
    <property type="match status" value="1"/>
</dbReference>
<evidence type="ECO:0000313" key="7">
    <source>
        <dbReference type="EMBL" id="CED84640.1"/>
    </source>
</evidence>
<dbReference type="SMART" id="SM00320">
    <property type="entry name" value="WD40"/>
    <property type="match status" value="8"/>
</dbReference>
<feature type="compositionally biased region" description="Polar residues" evidence="6">
    <location>
        <begin position="144"/>
        <end position="155"/>
    </location>
</feature>
<protein>
    <submittedName>
        <fullName evidence="7">Beta-transducin family (WD-40 repeat) protein</fullName>
    </submittedName>
</protein>
<dbReference type="InterPro" id="IPR045183">
    <property type="entry name" value="Ebi-like"/>
</dbReference>
<dbReference type="PROSITE" id="PS50294">
    <property type="entry name" value="WD_REPEATS_REGION"/>
    <property type="match status" value="4"/>
</dbReference>
<dbReference type="InterPro" id="IPR036322">
    <property type="entry name" value="WD40_repeat_dom_sf"/>
</dbReference>
<dbReference type="InterPro" id="IPR001680">
    <property type="entry name" value="WD40_rpt"/>
</dbReference>
<dbReference type="PROSITE" id="PS50082">
    <property type="entry name" value="WD_REPEATS_2"/>
    <property type="match status" value="5"/>
</dbReference>
<keyword evidence="3" id="KW-0677">Repeat</keyword>
<organism evidence="7">
    <name type="scientific">Phaffia rhodozyma</name>
    <name type="common">Yeast</name>
    <name type="synonym">Xanthophyllomyces dendrorhous</name>
    <dbReference type="NCBI Taxonomy" id="264483"/>
    <lineage>
        <taxon>Eukaryota</taxon>
        <taxon>Fungi</taxon>
        <taxon>Dikarya</taxon>
        <taxon>Basidiomycota</taxon>
        <taxon>Agaricomycotina</taxon>
        <taxon>Tremellomycetes</taxon>
        <taxon>Cystofilobasidiales</taxon>
        <taxon>Mrakiaceae</taxon>
        <taxon>Phaffia</taxon>
    </lineage>
</organism>
<feature type="compositionally biased region" description="Polar residues" evidence="6">
    <location>
        <begin position="283"/>
        <end position="294"/>
    </location>
</feature>
<dbReference type="GO" id="GO:0034967">
    <property type="term" value="C:Set3 complex"/>
    <property type="evidence" value="ECO:0007669"/>
    <property type="project" value="TreeGrafter"/>
</dbReference>
<evidence type="ECO:0000256" key="3">
    <source>
        <dbReference type="ARBA" id="ARBA00022737"/>
    </source>
</evidence>
<feature type="compositionally biased region" description="Low complexity" evidence="6">
    <location>
        <begin position="258"/>
        <end position="270"/>
    </location>
</feature>
<dbReference type="Pfam" id="PF00400">
    <property type="entry name" value="WD40"/>
    <property type="match status" value="6"/>
</dbReference>
<evidence type="ECO:0000256" key="2">
    <source>
        <dbReference type="ARBA" id="ARBA00022574"/>
    </source>
</evidence>
<feature type="region of interest" description="Disordered" evidence="6">
    <location>
        <begin position="622"/>
        <end position="647"/>
    </location>
</feature>
<dbReference type="PROSITE" id="PS00678">
    <property type="entry name" value="WD_REPEATS_1"/>
    <property type="match status" value="2"/>
</dbReference>
<dbReference type="GO" id="GO:0006357">
    <property type="term" value="P:regulation of transcription by RNA polymerase II"/>
    <property type="evidence" value="ECO:0007669"/>
    <property type="project" value="TreeGrafter"/>
</dbReference>
<dbReference type="PROSITE" id="PS50896">
    <property type="entry name" value="LISH"/>
    <property type="match status" value="1"/>
</dbReference>
<reference evidence="7" key="1">
    <citation type="submission" date="2014-08" db="EMBL/GenBank/DDBJ databases">
        <authorList>
            <person name="Sharma Rahul"/>
            <person name="Thines Marco"/>
        </authorList>
    </citation>
    <scope>NUCLEOTIDE SEQUENCE</scope>
</reference>
<dbReference type="Gene3D" id="2.130.10.10">
    <property type="entry name" value="YVTN repeat-like/Quinoprotein amine dehydrogenase"/>
    <property type="match status" value="2"/>
</dbReference>
<evidence type="ECO:0000256" key="1">
    <source>
        <dbReference type="ARBA" id="ARBA00004123"/>
    </source>
</evidence>
<feature type="repeat" description="WD" evidence="5">
    <location>
        <begin position="524"/>
        <end position="556"/>
    </location>
</feature>
<feature type="repeat" description="WD" evidence="5">
    <location>
        <begin position="798"/>
        <end position="839"/>
    </location>
</feature>
<feature type="compositionally biased region" description="Basic and acidic residues" evidence="6">
    <location>
        <begin position="175"/>
        <end position="206"/>
    </location>
</feature>
<sequence length="878" mass="93709">MSSTQPASSIPLPLAIKQPPRSSPISLTSHEINILIAEYLAESNLLHSAFAFRLESKLPTTTPAELHGLKVERGALIRWLHKGLCWSEVESHVTELGHKPPCSAPFTLLKPHKCVAYLPPTAFPSPSPPPPSPSRSVLAGEGSTEASSSKLPENSITEEKVRDQIQTDANATDKPQVRQEQGKEREKGKEKEKHKEKGKERERDGEATSGNGKSKRKASLSTAKLGSEENGKSMVSSSSSNGGSGGGGSGGSKRARVESPPESNESSVSNKKAPGHPPLPSFSRKTTSNGSNMNSKTSTTLKTGSKPSSPSANTVSLPSVPTSSSKSTKTASPETAPTRPQSADSLSPLVTAPISNSVTKKKRPVTNAATTADLSSKIVEDSKRPSTINRSGGKSGEIEGLIYGTDYTLAKNLKEVPVCKEGEIASFKSHTGEVFVCAFGIREGILATGAGDASVRLWEFTPPSGLTTAWSVKEPPIICKHLPATDKKDITSIEFNPSGTLIGTASYDGIARIWTPEGELHGVLTRHSGPVFSLKFNPKGSLIATAGSDGSVCVWDAVTARLKQCYEFHSDCALDVDWFDDDTLASASKDKTIQICKVGSTIPFRTFKGHTDEINRVQWSPLVSIPDGSTSGSKAGTTRHRRQRRRVLASCSDDATVRIWSLDGEDKPSFGLSSDDSSSTSNASPSTSGSATTSNTNSMMNSNLHMTNTTTTSSSAAVSSFLMTGGGGGERCCLGVLRGHSKEIYSFAWSPLPYEGSETNSGTEAEVETEERLVLATGSFDETIRIWDIQTMSCRWVLRAHTQTVFSLSFSCTGRYLASAGWDGLVVIWDTETGKAIRHHKVPNEVGVYEIEWSKHGKVIAICQADKVVSLIGVNDLE</sequence>
<evidence type="ECO:0000256" key="4">
    <source>
        <dbReference type="ARBA" id="ARBA00023242"/>
    </source>
</evidence>
<feature type="region of interest" description="Disordered" evidence="6">
    <location>
        <begin position="670"/>
        <end position="710"/>
    </location>
</feature>
<dbReference type="GO" id="GO:0003714">
    <property type="term" value="F:transcription corepressor activity"/>
    <property type="evidence" value="ECO:0007669"/>
    <property type="project" value="InterPro"/>
</dbReference>
<feature type="repeat" description="WD" evidence="5">
    <location>
        <begin position="483"/>
        <end position="514"/>
    </location>
</feature>
<dbReference type="InterPro" id="IPR015943">
    <property type="entry name" value="WD40/YVTN_repeat-like_dom_sf"/>
</dbReference>
<name>A0A0F7SVP6_PHARH</name>
<keyword evidence="2 5" id="KW-0853">WD repeat</keyword>
<accession>A0A0F7SVP6</accession>
<dbReference type="InterPro" id="IPR006594">
    <property type="entry name" value="LisH"/>
</dbReference>
<proteinExistence type="predicted"/>
<dbReference type="InterPro" id="IPR020472">
    <property type="entry name" value="WD40_PAC1"/>
</dbReference>
<feature type="region of interest" description="Disordered" evidence="6">
    <location>
        <begin position="123"/>
        <end position="369"/>
    </location>
</feature>
<dbReference type="EMBL" id="LN483166">
    <property type="protein sequence ID" value="CED84640.1"/>
    <property type="molecule type" value="Genomic_DNA"/>
</dbReference>